<dbReference type="EC" id="4.2.1.75" evidence="3"/>
<evidence type="ECO:0000313" key="4">
    <source>
        <dbReference type="Proteomes" id="UP001165368"/>
    </source>
</evidence>
<dbReference type="Pfam" id="PF02602">
    <property type="entry name" value="HEM4"/>
    <property type="match status" value="1"/>
</dbReference>
<proteinExistence type="predicted"/>
<dbReference type="Gene3D" id="1.10.10.10">
    <property type="entry name" value="Winged helix-like DNA-binding domain superfamily/Winged helix DNA-binding domain"/>
    <property type="match status" value="1"/>
</dbReference>
<accession>A0ABS9L1L5</accession>
<keyword evidence="3" id="KW-0456">Lyase</keyword>
<dbReference type="PANTHER" id="PTHR40082">
    <property type="entry name" value="BLR5956 PROTEIN"/>
    <property type="match status" value="1"/>
</dbReference>
<organism evidence="3 4">
    <name type="scientific">Arthrobacter hankyongi</name>
    <dbReference type="NCBI Taxonomy" id="2904801"/>
    <lineage>
        <taxon>Bacteria</taxon>
        <taxon>Bacillati</taxon>
        <taxon>Actinomycetota</taxon>
        <taxon>Actinomycetes</taxon>
        <taxon>Micrococcales</taxon>
        <taxon>Micrococcaceae</taxon>
        <taxon>Arthrobacter</taxon>
    </lineage>
</organism>
<evidence type="ECO:0000313" key="3">
    <source>
        <dbReference type="EMBL" id="MCG2620495.1"/>
    </source>
</evidence>
<keyword evidence="1" id="KW-0238">DNA-binding</keyword>
<protein>
    <submittedName>
        <fullName evidence="3">Uroporphyrinogen-III synthase</fullName>
        <ecNumber evidence="3">4.2.1.75</ecNumber>
    </submittedName>
</protein>
<dbReference type="SUPFAM" id="SSF69618">
    <property type="entry name" value="HemD-like"/>
    <property type="match status" value="1"/>
</dbReference>
<gene>
    <name evidence="3" type="ORF">LVY72_01055</name>
</gene>
<dbReference type="SMART" id="SM00862">
    <property type="entry name" value="Trans_reg_C"/>
    <property type="match status" value="1"/>
</dbReference>
<dbReference type="GO" id="GO:0004852">
    <property type="term" value="F:uroporphyrinogen-III synthase activity"/>
    <property type="evidence" value="ECO:0007669"/>
    <property type="project" value="UniProtKB-EC"/>
</dbReference>
<name>A0ABS9L1L5_9MICC</name>
<dbReference type="EMBL" id="JAKLTQ010000001">
    <property type="protein sequence ID" value="MCG2620495.1"/>
    <property type="molecule type" value="Genomic_DNA"/>
</dbReference>
<dbReference type="InterPro" id="IPR036388">
    <property type="entry name" value="WH-like_DNA-bd_sf"/>
</dbReference>
<dbReference type="RefSeq" id="WP_237817596.1">
    <property type="nucleotide sequence ID" value="NZ_JAKLTQ010000001.1"/>
</dbReference>
<keyword evidence="4" id="KW-1185">Reference proteome</keyword>
<comment type="caution">
    <text evidence="3">The sequence shown here is derived from an EMBL/GenBank/DDBJ whole genome shotgun (WGS) entry which is preliminary data.</text>
</comment>
<evidence type="ECO:0000259" key="2">
    <source>
        <dbReference type="SMART" id="SM00862"/>
    </source>
</evidence>
<dbReference type="Proteomes" id="UP001165368">
    <property type="component" value="Unassembled WGS sequence"/>
</dbReference>
<dbReference type="InterPro" id="IPR001867">
    <property type="entry name" value="OmpR/PhoB-type_DNA-bd"/>
</dbReference>
<feature type="domain" description="OmpR/PhoB-type" evidence="2">
    <location>
        <begin position="306"/>
        <end position="375"/>
    </location>
</feature>
<dbReference type="InterPro" id="IPR016032">
    <property type="entry name" value="Sig_transdc_resp-reg_C-effctor"/>
</dbReference>
<dbReference type="Gene3D" id="3.40.50.10090">
    <property type="match status" value="2"/>
</dbReference>
<dbReference type="InterPro" id="IPR039793">
    <property type="entry name" value="UROS/Hem4"/>
</dbReference>
<reference evidence="3" key="1">
    <citation type="submission" date="2022-01" db="EMBL/GenBank/DDBJ databases">
        <authorList>
            <person name="Jo J.-H."/>
            <person name="Im W.-T."/>
        </authorList>
    </citation>
    <scope>NUCLEOTIDE SEQUENCE</scope>
    <source>
        <strain evidence="3">I2-34</strain>
    </source>
</reference>
<evidence type="ECO:0000256" key="1">
    <source>
        <dbReference type="ARBA" id="ARBA00023125"/>
    </source>
</evidence>
<dbReference type="SUPFAM" id="SSF46894">
    <property type="entry name" value="C-terminal effector domain of the bipartite response regulators"/>
    <property type="match status" value="1"/>
</dbReference>
<dbReference type="InterPro" id="IPR036108">
    <property type="entry name" value="4pyrrol_syn_uPrphyn_synt_sf"/>
</dbReference>
<dbReference type="InterPro" id="IPR003754">
    <property type="entry name" value="4pyrrol_synth_uPrphyn_synth"/>
</dbReference>
<dbReference type="Pfam" id="PF00486">
    <property type="entry name" value="Trans_reg_C"/>
    <property type="match status" value="1"/>
</dbReference>
<sequence>MNTPTAVPLAAPDTGSLTGFRIGVTSDRRSSDLIEALERRGATVMHAPALKIAPVEQDRQLLEDTAEVLAAGPDISVITTAYGMRRWFEAADAAGVGEELTEVLDRSRIYVRGPKARGAVRAAGLDDAGISHDERTASVVDLLLDEGVRGTTIAVQQHGYSDACQLERLRGAGARVLTVTPYRWVKPEGAEDKVPRLIEAVCGRRLDVVTFTSAPAVDALCSTAHEMGLHGELVEAFRGGVVAAAVGPVTAQPLIDAGIRPIMPERHRMGALIRLVVEHISAHLVARYATALGEVQIRGRSVLLDGARADLSPAPMVLFRELAAAGGAVLTRDAMAGCLPDATAENALDMAVSRLRQSLPDPRLVTTVVKRGYRLNV</sequence>
<dbReference type="PANTHER" id="PTHR40082:SF1">
    <property type="entry name" value="BLR5956 PROTEIN"/>
    <property type="match status" value="1"/>
</dbReference>
<dbReference type="NCBIfam" id="NF005568">
    <property type="entry name" value="PRK07239.1"/>
    <property type="match status" value="1"/>
</dbReference>
<dbReference type="CDD" id="cd06578">
    <property type="entry name" value="HemD"/>
    <property type="match status" value="1"/>
</dbReference>